<dbReference type="PANTHER" id="PTHR43280">
    <property type="entry name" value="ARAC-FAMILY TRANSCRIPTIONAL REGULATOR"/>
    <property type="match status" value="1"/>
</dbReference>
<dbReference type="PROSITE" id="PS01124">
    <property type="entry name" value="HTH_ARAC_FAMILY_2"/>
    <property type="match status" value="1"/>
</dbReference>
<keyword evidence="2" id="KW-0238">DNA-binding</keyword>
<dbReference type="RefSeq" id="WP_251967567.1">
    <property type="nucleotide sequence ID" value="NZ_CP146284.1"/>
</dbReference>
<dbReference type="InterPro" id="IPR009057">
    <property type="entry name" value="Homeodomain-like_sf"/>
</dbReference>
<keyword evidence="1" id="KW-0805">Transcription regulation</keyword>
<dbReference type="EMBL" id="CP146284">
    <property type="protein sequence ID" value="WWV65352.1"/>
    <property type="molecule type" value="Genomic_DNA"/>
</dbReference>
<dbReference type="InterPro" id="IPR018060">
    <property type="entry name" value="HTH_AraC"/>
</dbReference>
<reference evidence="5 6" key="1">
    <citation type="submission" date="2024-02" db="EMBL/GenBank/DDBJ databases">
        <title>Whole genome sequencing of Parabacteroides sp. AD58.</title>
        <authorList>
            <person name="Chaplin A.V."/>
            <person name="Pikina A.P."/>
            <person name="Sokolova S.R."/>
            <person name="Korostin D.O."/>
            <person name="Efimov B.A."/>
        </authorList>
    </citation>
    <scope>NUCLEOTIDE SEQUENCE [LARGE SCALE GENOMIC DNA]</scope>
    <source>
        <strain evidence="5 6">AD58</strain>
    </source>
</reference>
<keyword evidence="6" id="KW-1185">Reference proteome</keyword>
<evidence type="ECO:0000256" key="1">
    <source>
        <dbReference type="ARBA" id="ARBA00023015"/>
    </source>
</evidence>
<protein>
    <submittedName>
        <fullName evidence="5">Helix-turn-helix domain-containing protein</fullName>
    </submittedName>
</protein>
<evidence type="ECO:0000313" key="6">
    <source>
        <dbReference type="Proteomes" id="UP001320603"/>
    </source>
</evidence>
<name>A0ABZ2ILC1_9BACT</name>
<proteinExistence type="predicted"/>
<sequence>MEQQDIIHVNIEKLKEYDHNNSYADDYLVVSNSLDHLLLGNDKIKLDLFLMLFCLEGHIQIELNDQNYELQKNDLLLSPPNHIIGKILASPNHVVEFVCLSTPFLQRTLQFEKNHWKIMHHIHNNPVKHLNKEEVVFFNQYRSLINSRIQTHLLEDKKEILQFLFGAFFCEMMAIINQNIKLPDQSLTNNSTQLKQADFVFKRFMEELMADSGKHRSVTYYANKLCYSSKYLSRIIKQIRGKNALAIINEHAIECIKYELKYSSKSIKEIALEFEFPNLSFFTKFTKKHLGMTPSKYRSKKDIS</sequence>
<evidence type="ECO:0000256" key="2">
    <source>
        <dbReference type="ARBA" id="ARBA00023125"/>
    </source>
</evidence>
<dbReference type="InterPro" id="IPR011051">
    <property type="entry name" value="RmlC_Cupin_sf"/>
</dbReference>
<evidence type="ECO:0000256" key="3">
    <source>
        <dbReference type="ARBA" id="ARBA00023163"/>
    </source>
</evidence>
<organism evidence="5 6">
    <name type="scientific">Parabacteroides absconsus</name>
    <dbReference type="NCBI Taxonomy" id="2951805"/>
    <lineage>
        <taxon>Bacteria</taxon>
        <taxon>Pseudomonadati</taxon>
        <taxon>Bacteroidota</taxon>
        <taxon>Bacteroidia</taxon>
        <taxon>Bacteroidales</taxon>
        <taxon>Tannerellaceae</taxon>
        <taxon>Parabacteroides</taxon>
    </lineage>
</organism>
<evidence type="ECO:0000313" key="5">
    <source>
        <dbReference type="EMBL" id="WWV65352.1"/>
    </source>
</evidence>
<feature type="domain" description="HTH araC/xylS-type" evidence="4">
    <location>
        <begin position="202"/>
        <end position="300"/>
    </location>
</feature>
<dbReference type="SUPFAM" id="SSF51182">
    <property type="entry name" value="RmlC-like cupins"/>
    <property type="match status" value="1"/>
</dbReference>
<accession>A0ABZ2ILC1</accession>
<evidence type="ECO:0000259" key="4">
    <source>
        <dbReference type="PROSITE" id="PS01124"/>
    </source>
</evidence>
<keyword evidence="3" id="KW-0804">Transcription</keyword>
<dbReference type="SMART" id="SM00342">
    <property type="entry name" value="HTH_ARAC"/>
    <property type="match status" value="1"/>
</dbReference>
<dbReference type="Gene3D" id="1.10.10.60">
    <property type="entry name" value="Homeodomain-like"/>
    <property type="match status" value="1"/>
</dbReference>
<dbReference type="SUPFAM" id="SSF46689">
    <property type="entry name" value="Homeodomain-like"/>
    <property type="match status" value="1"/>
</dbReference>
<dbReference type="Proteomes" id="UP001320603">
    <property type="component" value="Chromosome"/>
</dbReference>
<gene>
    <name evidence="5" type="ORF">NEE14_010045</name>
</gene>
<dbReference type="PANTHER" id="PTHR43280:SF32">
    <property type="entry name" value="TRANSCRIPTIONAL REGULATORY PROTEIN"/>
    <property type="match status" value="1"/>
</dbReference>
<dbReference type="Pfam" id="PF12833">
    <property type="entry name" value="HTH_18"/>
    <property type="match status" value="1"/>
</dbReference>